<dbReference type="InterPro" id="IPR036259">
    <property type="entry name" value="MFS_trans_sf"/>
</dbReference>
<feature type="transmembrane region" description="Helical" evidence="7">
    <location>
        <begin position="416"/>
        <end position="434"/>
    </location>
</feature>
<dbReference type="InterPro" id="IPR020846">
    <property type="entry name" value="MFS_dom"/>
</dbReference>
<feature type="transmembrane region" description="Helical" evidence="7">
    <location>
        <begin position="386"/>
        <end position="404"/>
    </location>
</feature>
<dbReference type="EMBL" id="JAWLJX010000016">
    <property type="protein sequence ID" value="MDV6264640.1"/>
    <property type="molecule type" value="Genomic_DNA"/>
</dbReference>
<evidence type="ECO:0000313" key="10">
    <source>
        <dbReference type="Proteomes" id="UP001185755"/>
    </source>
</evidence>
<dbReference type="PROSITE" id="PS50850">
    <property type="entry name" value="MFS"/>
    <property type="match status" value="1"/>
</dbReference>
<feature type="transmembrane region" description="Helical" evidence="7">
    <location>
        <begin position="260"/>
        <end position="280"/>
    </location>
</feature>
<feature type="transmembrane region" description="Helical" evidence="7">
    <location>
        <begin position="199"/>
        <end position="218"/>
    </location>
</feature>
<dbReference type="InterPro" id="IPR005828">
    <property type="entry name" value="MFS_sugar_transport-like"/>
</dbReference>
<dbReference type="InterPro" id="IPR005829">
    <property type="entry name" value="Sugar_transporter_CS"/>
</dbReference>
<comment type="subcellular location">
    <subcellularLocation>
        <location evidence="1">Cell membrane</location>
        <topology evidence="1">Multi-pass membrane protein</topology>
    </subcellularLocation>
</comment>
<keyword evidence="4 7" id="KW-0812">Transmembrane</keyword>
<name>A0ABU4BK99_9NOCA</name>
<dbReference type="CDD" id="cd17369">
    <property type="entry name" value="MFS_ShiA_like"/>
    <property type="match status" value="1"/>
</dbReference>
<feature type="transmembrane region" description="Helical" evidence="7">
    <location>
        <begin position="322"/>
        <end position="341"/>
    </location>
</feature>
<gene>
    <name evidence="9" type="ORF">R3P96_25160</name>
</gene>
<feature type="transmembrane region" description="Helical" evidence="7">
    <location>
        <begin position="40"/>
        <end position="59"/>
    </location>
</feature>
<dbReference type="Proteomes" id="UP001185755">
    <property type="component" value="Unassembled WGS sequence"/>
</dbReference>
<evidence type="ECO:0000256" key="7">
    <source>
        <dbReference type="SAM" id="Phobius"/>
    </source>
</evidence>
<dbReference type="RefSeq" id="WP_317566667.1">
    <property type="nucleotide sequence ID" value="NZ_JAWLJX010000016.1"/>
</dbReference>
<keyword evidence="10" id="KW-1185">Reference proteome</keyword>
<keyword evidence="2" id="KW-0813">Transport</keyword>
<evidence type="ECO:0000256" key="4">
    <source>
        <dbReference type="ARBA" id="ARBA00022692"/>
    </source>
</evidence>
<dbReference type="PANTHER" id="PTHR43045">
    <property type="entry name" value="SHIKIMATE TRANSPORTER"/>
    <property type="match status" value="1"/>
</dbReference>
<feature type="transmembrane region" description="Helical" evidence="7">
    <location>
        <begin position="165"/>
        <end position="187"/>
    </location>
</feature>
<feature type="domain" description="Major facilitator superfamily (MFS) profile" evidence="8">
    <location>
        <begin position="25"/>
        <end position="438"/>
    </location>
</feature>
<keyword evidence="5 7" id="KW-1133">Transmembrane helix</keyword>
<dbReference type="SUPFAM" id="SSF103473">
    <property type="entry name" value="MFS general substrate transporter"/>
    <property type="match status" value="1"/>
</dbReference>
<sequence length="471" mass="50970">MSVDQPLTERPEPDPDATPSGLKKVVGASMAGTIVEWYEFFLYGTAATLVFSKIFFAAGTSELDAILAAFVTYAVGFVARPLGGIVFGHYGDKYGRKKLLQFSLVLVGGATFLMGCLPTFEAIGYWAPALLVTLRFIQGFAVGGEWGGAVLLVAEHSPNKSRGFWASWPQAGVPAGNLLATVALLVLTTTLSDEAFLSWGWRVAFWLSAVIVFVGYYIRTKVSDAPIFLEAHKQAEVIKAASYGVFEVVKRYPRGVFTAMGLRFGENVMYYLVVTFSITYLKVEVGTDTTTILWWMLIAHAIHFCTIPLVGRLADRIGRRPVYFAGALTAATWGFFAFPMMNSGHNVVILLAIIIGLVFHAFMYATQPAIMAEMFPTRMRYSGVSLGYQVTSIVAGSLAPIIAVKLLDIYGSSVPIAVYLAVACAITVVAVVVARETKGLALESIDIADAKNLATEAELAKVGLLDQNSQR</sequence>
<feature type="transmembrane region" description="Helical" evidence="7">
    <location>
        <begin position="292"/>
        <end position="310"/>
    </location>
</feature>
<feature type="transmembrane region" description="Helical" evidence="7">
    <location>
        <begin position="65"/>
        <end position="87"/>
    </location>
</feature>
<dbReference type="Pfam" id="PF00083">
    <property type="entry name" value="Sugar_tr"/>
    <property type="match status" value="2"/>
</dbReference>
<dbReference type="PROSITE" id="PS00217">
    <property type="entry name" value="SUGAR_TRANSPORT_2"/>
    <property type="match status" value="1"/>
</dbReference>
<protein>
    <submittedName>
        <fullName evidence="9">MFS transporter</fullName>
    </submittedName>
</protein>
<evidence type="ECO:0000256" key="6">
    <source>
        <dbReference type="ARBA" id="ARBA00023136"/>
    </source>
</evidence>
<proteinExistence type="predicted"/>
<dbReference type="PROSITE" id="PS00216">
    <property type="entry name" value="SUGAR_TRANSPORT_1"/>
    <property type="match status" value="1"/>
</dbReference>
<evidence type="ECO:0000313" key="9">
    <source>
        <dbReference type="EMBL" id="MDV6264640.1"/>
    </source>
</evidence>
<comment type="caution">
    <text evidence="9">The sequence shown here is derived from an EMBL/GenBank/DDBJ whole genome shotgun (WGS) entry which is preliminary data.</text>
</comment>
<evidence type="ECO:0000256" key="3">
    <source>
        <dbReference type="ARBA" id="ARBA00022475"/>
    </source>
</evidence>
<feature type="transmembrane region" description="Helical" evidence="7">
    <location>
        <begin position="99"/>
        <end position="120"/>
    </location>
</feature>
<reference evidence="9 10" key="1">
    <citation type="submission" date="2023-10" db="EMBL/GenBank/DDBJ databases">
        <title>Development of a sustainable strategy for remediation of hydrocarbon-contaminated territories based on the waste exchange concept.</title>
        <authorList>
            <person name="Krivoruchko A."/>
        </authorList>
    </citation>
    <scope>NUCLEOTIDE SEQUENCE [LARGE SCALE GENOMIC DNA]</scope>
    <source>
        <strain evidence="9 10">IEGM 1323</strain>
    </source>
</reference>
<organism evidence="9 10">
    <name type="scientific">Rhodococcoides yunnanense</name>
    <dbReference type="NCBI Taxonomy" id="278209"/>
    <lineage>
        <taxon>Bacteria</taxon>
        <taxon>Bacillati</taxon>
        <taxon>Actinomycetota</taxon>
        <taxon>Actinomycetes</taxon>
        <taxon>Mycobacteriales</taxon>
        <taxon>Nocardiaceae</taxon>
        <taxon>Rhodococcoides</taxon>
    </lineage>
</organism>
<dbReference type="PANTHER" id="PTHR43045:SF1">
    <property type="entry name" value="SHIKIMATE TRANSPORTER"/>
    <property type="match status" value="1"/>
</dbReference>
<evidence type="ECO:0000256" key="5">
    <source>
        <dbReference type="ARBA" id="ARBA00022989"/>
    </source>
</evidence>
<feature type="transmembrane region" description="Helical" evidence="7">
    <location>
        <begin position="347"/>
        <end position="365"/>
    </location>
</feature>
<evidence type="ECO:0000256" key="1">
    <source>
        <dbReference type="ARBA" id="ARBA00004651"/>
    </source>
</evidence>
<dbReference type="Gene3D" id="1.20.1250.20">
    <property type="entry name" value="MFS general substrate transporter like domains"/>
    <property type="match status" value="1"/>
</dbReference>
<evidence type="ECO:0000259" key="8">
    <source>
        <dbReference type="PROSITE" id="PS50850"/>
    </source>
</evidence>
<keyword evidence="6 7" id="KW-0472">Membrane</keyword>
<keyword evidence="3" id="KW-1003">Cell membrane</keyword>
<evidence type="ECO:0000256" key="2">
    <source>
        <dbReference type="ARBA" id="ARBA00022448"/>
    </source>
</evidence>
<feature type="transmembrane region" description="Helical" evidence="7">
    <location>
        <begin position="126"/>
        <end position="153"/>
    </location>
</feature>
<accession>A0ABU4BK99</accession>